<evidence type="ECO:0000313" key="3">
    <source>
        <dbReference type="Proteomes" id="UP000024404"/>
    </source>
</evidence>
<protein>
    <submittedName>
        <fullName evidence="2">Uncharacterized protein</fullName>
    </submittedName>
</protein>
<feature type="compositionally biased region" description="Polar residues" evidence="1">
    <location>
        <begin position="416"/>
        <end position="427"/>
    </location>
</feature>
<reference evidence="3" key="1">
    <citation type="submission" date="2013-10" db="EMBL/GenBank/DDBJ databases">
        <title>Genome sequencing of Onchocerca volvulus.</title>
        <authorList>
            <person name="Cotton J."/>
            <person name="Tsai J."/>
            <person name="Stanley E."/>
            <person name="Tracey A."/>
            <person name="Holroyd N."/>
            <person name="Lustigman S."/>
            <person name="Berriman M."/>
        </authorList>
    </citation>
    <scope>NUCLEOTIDE SEQUENCE</scope>
</reference>
<reference evidence="2" key="2">
    <citation type="submission" date="2022-06" db="UniProtKB">
        <authorList>
            <consortium name="EnsemblMetazoa"/>
        </authorList>
    </citation>
    <scope>IDENTIFICATION</scope>
</reference>
<feature type="compositionally biased region" description="Polar residues" evidence="1">
    <location>
        <begin position="1"/>
        <end position="11"/>
    </location>
</feature>
<feature type="region of interest" description="Disordered" evidence="1">
    <location>
        <begin position="1"/>
        <end position="30"/>
    </location>
</feature>
<feature type="compositionally biased region" description="Polar residues" evidence="1">
    <location>
        <begin position="437"/>
        <end position="452"/>
    </location>
</feature>
<dbReference type="EnsemblMetazoa" id="OVOC4314.1">
    <property type="protein sequence ID" value="OVOC4314.1"/>
    <property type="gene ID" value="WBGene00241123"/>
</dbReference>
<feature type="compositionally biased region" description="Low complexity" evidence="1">
    <location>
        <begin position="701"/>
        <end position="710"/>
    </location>
</feature>
<feature type="region of interest" description="Disordered" evidence="1">
    <location>
        <begin position="416"/>
        <end position="452"/>
    </location>
</feature>
<accession>A0A8R1XWQ9</accession>
<feature type="region of interest" description="Disordered" evidence="1">
    <location>
        <begin position="375"/>
        <end position="397"/>
    </location>
</feature>
<dbReference type="AlphaFoldDB" id="A0A8R1XWQ9"/>
<feature type="region of interest" description="Disordered" evidence="1">
    <location>
        <begin position="690"/>
        <end position="715"/>
    </location>
</feature>
<feature type="compositionally biased region" description="Low complexity" evidence="1">
    <location>
        <begin position="241"/>
        <end position="261"/>
    </location>
</feature>
<proteinExistence type="predicted"/>
<dbReference type="Proteomes" id="UP000024404">
    <property type="component" value="Unassembled WGS sequence"/>
</dbReference>
<name>A0A8R1XWQ9_ONCVO</name>
<evidence type="ECO:0000256" key="1">
    <source>
        <dbReference type="SAM" id="MobiDB-lite"/>
    </source>
</evidence>
<dbReference type="OMA" id="DFSWVND"/>
<evidence type="ECO:0000313" key="2">
    <source>
        <dbReference type="EnsemblMetazoa" id="OVOC4314.1"/>
    </source>
</evidence>
<feature type="region of interest" description="Disordered" evidence="1">
    <location>
        <begin position="239"/>
        <end position="276"/>
    </location>
</feature>
<sequence length="753" mass="84269">MGNKSSSSSQIPPYLLRSGSGSGSDSKNVPKHGTHYYTAPFIAQPYGVPAFHQSISSLQHFGGTDSGYMTSSADSERWRANNWKIGNSRLSLNEAFFMDGPPGAPPSTVLPMPTVISVPPPTLKQFKKWQKKQKKMLKKMGSIPPNIIPPHASVTPLLQYSRAFSVDNLSRQVLDSYVDVPVTQKHNWKECRKVMKNQTYSETASDMPSGPLKSSFSRLHLSSCSNGFAVSDIQMIHSAPSTNTSDRSRLTSTTDHSSSLHHQTPSPVQLKNSSNQHLQRIRVSRNDAGLSGTSKWLQQWNLVAKGGPSATMQHGIDEETNSEVRKCEIGPHSADINYFQKESKKTATSNECSHLSKAATSYDCDERNYGYRNGTSASNTNNQYSDCNANNNGDISSERNIPVKITLEAEKVPEKNNIQSFSKNATDSTDDDKVFSTDETASNPSQPYNSASGTAIQNQATQQTHLGYFPLKKSADYGSTISSLTQSSNMKTEVSDIDFSWVNDVENRLEREIAFVREDSGHQLQRQQQLPVQYFGMDLDQSRTGKSEAAMIVSPKYTTTTKSLEVFGECESRKELSQIHSDVRSKAAMFDTEAFRNERKVDEQKAANRYRSRSTPRTNVYILQSDYRRYNPISVDISQNSSRYGGIHSSNAPVATATKFDRCPQRYNESSSNMNLNDNITKVGAKCGNSYRSNSNEKMIKQQQQKPQQQRPYSDYGDEMLQQHNRTYDATEYYIQNANQRNTEKPWRISVAY</sequence>
<dbReference type="EMBL" id="CMVM020000129">
    <property type="status" value="NOT_ANNOTATED_CDS"/>
    <property type="molecule type" value="Genomic_DNA"/>
</dbReference>
<keyword evidence="3" id="KW-1185">Reference proteome</keyword>
<feature type="compositionally biased region" description="Polar residues" evidence="1">
    <location>
        <begin position="262"/>
        <end position="276"/>
    </location>
</feature>
<organism evidence="2 3">
    <name type="scientific">Onchocerca volvulus</name>
    <dbReference type="NCBI Taxonomy" id="6282"/>
    <lineage>
        <taxon>Eukaryota</taxon>
        <taxon>Metazoa</taxon>
        <taxon>Ecdysozoa</taxon>
        <taxon>Nematoda</taxon>
        <taxon>Chromadorea</taxon>
        <taxon>Rhabditida</taxon>
        <taxon>Spirurina</taxon>
        <taxon>Spiruromorpha</taxon>
        <taxon>Filarioidea</taxon>
        <taxon>Onchocercidae</taxon>
        <taxon>Onchocerca</taxon>
    </lineage>
</organism>